<sequence>MYFISELCGKRGRALAQKLTEGEDFYFNEQGLMVLTAKYLQKRGYCCRNACRHCPYGFRKEVAAKQKKV</sequence>
<dbReference type="Proteomes" id="UP000244225">
    <property type="component" value="Unassembled WGS sequence"/>
</dbReference>
<protein>
    <submittedName>
        <fullName evidence="1">Uncharacterized protein</fullName>
    </submittedName>
</protein>
<name>A0A2T5YTH1_9BACT</name>
<dbReference type="InterPro" id="IPR040807">
    <property type="entry name" value="DUF5522"/>
</dbReference>
<accession>A0A2T5YTH1</accession>
<keyword evidence="2" id="KW-1185">Reference proteome</keyword>
<evidence type="ECO:0000313" key="2">
    <source>
        <dbReference type="Proteomes" id="UP000244225"/>
    </source>
</evidence>
<proteinExistence type="predicted"/>
<dbReference type="AlphaFoldDB" id="A0A2T5YTH1"/>
<dbReference type="OrthoDB" id="9800168at2"/>
<reference evidence="1 2" key="1">
    <citation type="submission" date="2018-04" db="EMBL/GenBank/DDBJ databases">
        <title>Genomic Encyclopedia of Archaeal and Bacterial Type Strains, Phase II (KMG-II): from individual species to whole genera.</title>
        <authorList>
            <person name="Goeker M."/>
        </authorList>
    </citation>
    <scope>NUCLEOTIDE SEQUENCE [LARGE SCALE GENOMIC DNA]</scope>
    <source>
        <strain evidence="1 2">DSM 100162</strain>
    </source>
</reference>
<comment type="caution">
    <text evidence="1">The sequence shown here is derived from an EMBL/GenBank/DDBJ whole genome shotgun (WGS) entry which is preliminary data.</text>
</comment>
<organism evidence="1 2">
    <name type="scientific">Pontibacter mucosus</name>
    <dbReference type="NCBI Taxonomy" id="1649266"/>
    <lineage>
        <taxon>Bacteria</taxon>
        <taxon>Pseudomonadati</taxon>
        <taxon>Bacteroidota</taxon>
        <taxon>Cytophagia</taxon>
        <taxon>Cytophagales</taxon>
        <taxon>Hymenobacteraceae</taxon>
        <taxon>Pontibacter</taxon>
    </lineage>
</organism>
<dbReference type="Pfam" id="PF17653">
    <property type="entry name" value="DUF5522"/>
    <property type="match status" value="1"/>
</dbReference>
<gene>
    <name evidence="1" type="ORF">C8N40_101448</name>
</gene>
<dbReference type="EMBL" id="QBKI01000001">
    <property type="protein sequence ID" value="PTX22622.1"/>
    <property type="molecule type" value="Genomic_DNA"/>
</dbReference>
<evidence type="ECO:0000313" key="1">
    <source>
        <dbReference type="EMBL" id="PTX22622.1"/>
    </source>
</evidence>